<protein>
    <submittedName>
        <fullName evidence="1">Uncharacterized protein</fullName>
    </submittedName>
</protein>
<reference evidence="1 2" key="1">
    <citation type="journal article" date="2020" name="IScience">
        <title>Genome Sequencing of the Endangered Kingdonia uniflora (Circaeasteraceae, Ranunculales) Reveals Potential Mechanisms of Evolutionary Specialization.</title>
        <authorList>
            <person name="Sun Y."/>
            <person name="Deng T."/>
            <person name="Zhang A."/>
            <person name="Moore M.J."/>
            <person name="Landis J.B."/>
            <person name="Lin N."/>
            <person name="Zhang H."/>
            <person name="Zhang X."/>
            <person name="Huang J."/>
            <person name="Zhang X."/>
            <person name="Sun H."/>
            <person name="Wang H."/>
        </authorList>
    </citation>
    <scope>NUCLEOTIDE SEQUENCE [LARGE SCALE GENOMIC DNA]</scope>
    <source>
        <strain evidence="1">TB1705</strain>
        <tissue evidence="1">Leaf</tissue>
    </source>
</reference>
<feature type="non-terminal residue" evidence="1">
    <location>
        <position position="1"/>
    </location>
</feature>
<gene>
    <name evidence="1" type="ORF">GIB67_018357</name>
</gene>
<evidence type="ECO:0000313" key="2">
    <source>
        <dbReference type="Proteomes" id="UP000541444"/>
    </source>
</evidence>
<proteinExistence type="predicted"/>
<name>A0A7J7MJE3_9MAGN</name>
<accession>A0A7J7MJE3</accession>
<dbReference type="EMBL" id="JACGCM010001448">
    <property type="protein sequence ID" value="KAF6154920.1"/>
    <property type="molecule type" value="Genomic_DNA"/>
</dbReference>
<sequence>RLPFDFDFIFVEAKPADLTTTFSDAEKVAHAKWVKANKMANLIIHSSIDPIMWGGIAEKSIVKELLDAIKKQFEGSVKGRQYNNLSKLLSLKYDGSVNVHLHILKISKLVFTLKELSLTIDYTDGSLNSLAYSKKF</sequence>
<dbReference type="OrthoDB" id="1929566at2759"/>
<organism evidence="1 2">
    <name type="scientific">Kingdonia uniflora</name>
    <dbReference type="NCBI Taxonomy" id="39325"/>
    <lineage>
        <taxon>Eukaryota</taxon>
        <taxon>Viridiplantae</taxon>
        <taxon>Streptophyta</taxon>
        <taxon>Embryophyta</taxon>
        <taxon>Tracheophyta</taxon>
        <taxon>Spermatophyta</taxon>
        <taxon>Magnoliopsida</taxon>
        <taxon>Ranunculales</taxon>
        <taxon>Circaeasteraceae</taxon>
        <taxon>Kingdonia</taxon>
    </lineage>
</organism>
<comment type="caution">
    <text evidence="1">The sequence shown here is derived from an EMBL/GenBank/DDBJ whole genome shotgun (WGS) entry which is preliminary data.</text>
</comment>
<dbReference type="AlphaFoldDB" id="A0A7J7MJE3"/>
<dbReference type="Proteomes" id="UP000541444">
    <property type="component" value="Unassembled WGS sequence"/>
</dbReference>
<dbReference type="Pfam" id="PF14223">
    <property type="entry name" value="Retrotran_gag_2"/>
    <property type="match status" value="1"/>
</dbReference>
<keyword evidence="2" id="KW-1185">Reference proteome</keyword>
<evidence type="ECO:0000313" key="1">
    <source>
        <dbReference type="EMBL" id="KAF6154920.1"/>
    </source>
</evidence>